<gene>
    <name evidence="8" type="primary">LOC116941711</name>
</gene>
<dbReference type="PROSITE" id="PS51034">
    <property type="entry name" value="ZP_2"/>
    <property type="match status" value="1"/>
</dbReference>
<keyword evidence="4" id="KW-1133">Transmembrane helix</keyword>
<evidence type="ECO:0000256" key="3">
    <source>
        <dbReference type="SAM" id="MobiDB-lite"/>
    </source>
</evidence>
<dbReference type="InterPro" id="IPR036084">
    <property type="entry name" value="Ser_inhib-like_sf"/>
</dbReference>
<dbReference type="SMART" id="SM00832">
    <property type="entry name" value="C8"/>
    <property type="match status" value="1"/>
</dbReference>
<dbReference type="Gene3D" id="2.60.40.3210">
    <property type="entry name" value="Zona pellucida, ZP-N domain"/>
    <property type="match status" value="1"/>
</dbReference>
<feature type="compositionally biased region" description="Low complexity" evidence="3">
    <location>
        <begin position="698"/>
        <end position="792"/>
    </location>
</feature>
<organism evidence="7 8">
    <name type="scientific">Petromyzon marinus</name>
    <name type="common">Sea lamprey</name>
    <dbReference type="NCBI Taxonomy" id="7757"/>
    <lineage>
        <taxon>Eukaryota</taxon>
        <taxon>Metazoa</taxon>
        <taxon>Chordata</taxon>
        <taxon>Craniata</taxon>
        <taxon>Vertebrata</taxon>
        <taxon>Cyclostomata</taxon>
        <taxon>Hyperoartia</taxon>
        <taxon>Petromyzontiformes</taxon>
        <taxon>Petromyzontidae</taxon>
        <taxon>Petromyzon</taxon>
    </lineage>
</organism>
<dbReference type="SMART" id="SM00216">
    <property type="entry name" value="VWD"/>
    <property type="match status" value="1"/>
</dbReference>
<dbReference type="InterPro" id="IPR014853">
    <property type="entry name" value="VWF/SSPO/ZAN-like_Cys-rich_dom"/>
</dbReference>
<feature type="region of interest" description="Disordered" evidence="3">
    <location>
        <begin position="192"/>
        <end position="228"/>
    </location>
</feature>
<reference evidence="8" key="1">
    <citation type="submission" date="2025-08" db="UniProtKB">
        <authorList>
            <consortium name="RefSeq"/>
        </authorList>
    </citation>
    <scope>IDENTIFICATION</scope>
    <source>
        <tissue evidence="8">Sperm</tissue>
    </source>
</reference>
<dbReference type="PANTHER" id="PTHR11339:SF386">
    <property type="entry name" value="HEMOLECTIN, ISOFORM A"/>
    <property type="match status" value="1"/>
</dbReference>
<keyword evidence="2" id="KW-0325">Glycoprotein</keyword>
<feature type="domain" description="ZP" evidence="5">
    <location>
        <begin position="433"/>
        <end position="683"/>
    </location>
</feature>
<dbReference type="Gene3D" id="2.60.40.4100">
    <property type="entry name" value="Zona pellucida, ZP-C domain"/>
    <property type="match status" value="1"/>
</dbReference>
<evidence type="ECO:0000256" key="1">
    <source>
        <dbReference type="ARBA" id="ARBA00023157"/>
    </source>
</evidence>
<evidence type="ECO:0000256" key="4">
    <source>
        <dbReference type="SAM" id="Phobius"/>
    </source>
</evidence>
<dbReference type="PANTHER" id="PTHR11339">
    <property type="entry name" value="EXTRACELLULAR MATRIX GLYCOPROTEIN RELATED"/>
    <property type="match status" value="1"/>
</dbReference>
<dbReference type="KEGG" id="pmrn:116941711"/>
<feature type="region of interest" description="Disordered" evidence="3">
    <location>
        <begin position="698"/>
        <end position="810"/>
    </location>
</feature>
<evidence type="ECO:0000259" key="5">
    <source>
        <dbReference type="PROSITE" id="PS51034"/>
    </source>
</evidence>
<keyword evidence="7" id="KW-1185">Reference proteome</keyword>
<dbReference type="InterPro" id="IPR050780">
    <property type="entry name" value="Mucin_vWF_Thrombospondin_sf"/>
</dbReference>
<dbReference type="GO" id="GO:0005615">
    <property type="term" value="C:extracellular space"/>
    <property type="evidence" value="ECO:0007669"/>
    <property type="project" value="TreeGrafter"/>
</dbReference>
<dbReference type="GO" id="GO:0031012">
    <property type="term" value="C:extracellular matrix"/>
    <property type="evidence" value="ECO:0007669"/>
    <property type="project" value="TreeGrafter"/>
</dbReference>
<keyword evidence="4" id="KW-0472">Membrane</keyword>
<feature type="transmembrane region" description="Helical" evidence="4">
    <location>
        <begin position="817"/>
        <end position="840"/>
    </location>
</feature>
<dbReference type="InterPro" id="IPR055355">
    <property type="entry name" value="ZP-C"/>
</dbReference>
<dbReference type="Pfam" id="PF08742">
    <property type="entry name" value="C8"/>
    <property type="match status" value="1"/>
</dbReference>
<dbReference type="Pfam" id="PF00100">
    <property type="entry name" value="Zona_pellucida"/>
    <property type="match status" value="1"/>
</dbReference>
<dbReference type="InterPro" id="IPR001846">
    <property type="entry name" value="VWF_type-D"/>
</dbReference>
<keyword evidence="1" id="KW-1015">Disulfide bond</keyword>
<dbReference type="InterPro" id="IPR001507">
    <property type="entry name" value="ZP_dom"/>
</dbReference>
<feature type="domain" description="VWFD" evidence="6">
    <location>
        <begin position="48"/>
        <end position="222"/>
    </location>
</feature>
<protein>
    <submittedName>
        <fullName evidence="8">Mucin-19-like</fullName>
    </submittedName>
</protein>
<dbReference type="InterPro" id="IPR042235">
    <property type="entry name" value="ZP-C_dom"/>
</dbReference>
<dbReference type="InterPro" id="IPR002919">
    <property type="entry name" value="TIL_dom"/>
</dbReference>
<dbReference type="Proteomes" id="UP001318040">
    <property type="component" value="Chromosome 12"/>
</dbReference>
<name>A0AAJ7T0M0_PETMA</name>
<dbReference type="SMART" id="SM00241">
    <property type="entry name" value="ZP"/>
    <property type="match status" value="1"/>
</dbReference>
<dbReference type="Gene3D" id="2.10.25.10">
    <property type="entry name" value="Laminin"/>
    <property type="match status" value="1"/>
</dbReference>
<dbReference type="SUPFAM" id="SSF57567">
    <property type="entry name" value="Serine protease inhibitors"/>
    <property type="match status" value="1"/>
</dbReference>
<dbReference type="Pfam" id="PF00094">
    <property type="entry name" value="VWD"/>
    <property type="match status" value="1"/>
</dbReference>
<dbReference type="RefSeq" id="XP_032808944.1">
    <property type="nucleotide sequence ID" value="XM_032953053.1"/>
</dbReference>
<keyword evidence="4" id="KW-0812">Transmembrane</keyword>
<dbReference type="CDD" id="cd19941">
    <property type="entry name" value="TIL"/>
    <property type="match status" value="1"/>
</dbReference>
<evidence type="ECO:0000256" key="2">
    <source>
        <dbReference type="ARBA" id="ARBA00023180"/>
    </source>
</evidence>
<sequence length="860" mass="88976">MPVMRTITTTTMMMRRGGALLLAIVGVLVVRGGGQLRGDLGPVQGASQRSCWLNAPHVVTFDGRAMLFHGTCTYTLVAPCVGGTPVAAPPWEVIVSLGDPNSPGVSVRLHNLTVSLGRDGAAQVDGVRVSLPARPSPRVWLRASGSFVLMGLAEAGLWVRWDGGRSVWLSLDPTVAGTVCGLCGDFNGDPGDDAAGPDGVPRNSSADVGNSWKRAARPAGCSDDDGWAPQPSAVLQSEAARLCAPLVATGGDLSPCHSAVDPEAPHAACVWDVAVSGLTQATLCRALANYHDSCARAGGTPSTAWRGPAGCPAPLCPERASYQSCLRSCSSTCWQPQEEAVPGCSEPCVEGCECPQGYALQDGACQALYTCGCVWQGFYHAVDTWWLAPGCARRVDCVGRGLTRESAAQCGGGEVCEARDGAYGCFKGRVTVECDAEAMTARIPRALSLAARASELRLSRATPGEPLCALSESADFFSFTIAVGDCGTLVNETDSEITLQQTIVYGNLSKKAVIIRNQVETITVICRYPKRARLSVVMTPDLGNLTASEEGFGSFSFALDLYRDATFSSAFTAADFPLLPAYRQRLYLAASALTPLDVQLLLLNLFATPSADPGNAVRRDIIASGCDVDSTLQTHASSGHTKTQVSFEAFSFTGYKTVFVHADLMLCRQGVAGTRCERGCVPVPGGRVRRAAAAAAETAVRTVTRGPIVPQARQAAGPTTTTGQTLDGSSSTTPRSKSSSTSSSTSSASTTSSSYSTTSTTTSSTTSATTTKKSSSPLSTPSGTPATSGTSSQATLVQGTPPPPPPSPAAAVDTARVVGAVVGAVAAGTAVCVAVAAYLIHAGTCPAFGRPPTISYVRAF</sequence>
<evidence type="ECO:0000313" key="8">
    <source>
        <dbReference type="RefSeq" id="XP_032808944.1"/>
    </source>
</evidence>
<accession>A0AAJ7T0M0</accession>
<evidence type="ECO:0000313" key="7">
    <source>
        <dbReference type="Proteomes" id="UP001318040"/>
    </source>
</evidence>
<evidence type="ECO:0000259" key="6">
    <source>
        <dbReference type="PROSITE" id="PS51233"/>
    </source>
</evidence>
<dbReference type="AlphaFoldDB" id="A0AAJ7T0M0"/>
<proteinExistence type="predicted"/>
<dbReference type="PROSITE" id="PS51233">
    <property type="entry name" value="VWFD"/>
    <property type="match status" value="1"/>
</dbReference>
<dbReference type="Pfam" id="PF01826">
    <property type="entry name" value="TIL"/>
    <property type="match status" value="1"/>
</dbReference>